<evidence type="ECO:0000256" key="1">
    <source>
        <dbReference type="SAM" id="MobiDB-lite"/>
    </source>
</evidence>
<reference evidence="2 3" key="1">
    <citation type="submission" date="2020-06" db="EMBL/GenBank/DDBJ databases">
        <title>Transcriptomic and genomic resources for Thalictrum thalictroides and T. hernandezii: Facilitating candidate gene discovery in an emerging model plant lineage.</title>
        <authorList>
            <person name="Arias T."/>
            <person name="Riano-Pachon D.M."/>
            <person name="Di Stilio V.S."/>
        </authorList>
    </citation>
    <scope>NUCLEOTIDE SEQUENCE [LARGE SCALE GENOMIC DNA]</scope>
    <source>
        <strain evidence="3">cv. WT478/WT964</strain>
        <tissue evidence="2">Leaves</tissue>
    </source>
</reference>
<dbReference type="Proteomes" id="UP000554482">
    <property type="component" value="Unassembled WGS sequence"/>
</dbReference>
<proteinExistence type="predicted"/>
<feature type="compositionally biased region" description="Low complexity" evidence="1">
    <location>
        <begin position="75"/>
        <end position="86"/>
    </location>
</feature>
<dbReference type="EMBL" id="JABWDY010040589">
    <property type="protein sequence ID" value="KAF5178014.1"/>
    <property type="molecule type" value="Genomic_DNA"/>
</dbReference>
<feature type="region of interest" description="Disordered" evidence="1">
    <location>
        <begin position="14"/>
        <end position="60"/>
    </location>
</feature>
<accession>A0A7J6UZB1</accession>
<feature type="compositionally biased region" description="Pro residues" evidence="1">
    <location>
        <begin position="94"/>
        <end position="107"/>
    </location>
</feature>
<feature type="compositionally biased region" description="Basic residues" evidence="1">
    <location>
        <begin position="27"/>
        <end position="37"/>
    </location>
</feature>
<sequence>MGKNVRCSNCKVIGHNKSTCNQPLRPPRSKLPFRRKPTVAGTSNNVATGTSTNAAAGTSNNAAVGKFYQVAKKAPAAKKFATTAAKKPTKKPTNPAPRKPPVPPAPKKPAAASTTKKSTTTPIGKALGVRKRGSAKK</sequence>
<gene>
    <name evidence="2" type="ORF">FRX31_032399</name>
</gene>
<evidence type="ECO:0000313" key="3">
    <source>
        <dbReference type="Proteomes" id="UP000554482"/>
    </source>
</evidence>
<feature type="compositionally biased region" description="Low complexity" evidence="1">
    <location>
        <begin position="41"/>
        <end position="60"/>
    </location>
</feature>
<keyword evidence="3" id="KW-1185">Reference proteome</keyword>
<protein>
    <submittedName>
        <fullName evidence="2">Uncharacterized protein</fullName>
    </submittedName>
</protein>
<organism evidence="2 3">
    <name type="scientific">Thalictrum thalictroides</name>
    <name type="common">Rue-anemone</name>
    <name type="synonym">Anemone thalictroides</name>
    <dbReference type="NCBI Taxonomy" id="46969"/>
    <lineage>
        <taxon>Eukaryota</taxon>
        <taxon>Viridiplantae</taxon>
        <taxon>Streptophyta</taxon>
        <taxon>Embryophyta</taxon>
        <taxon>Tracheophyta</taxon>
        <taxon>Spermatophyta</taxon>
        <taxon>Magnoliopsida</taxon>
        <taxon>Ranunculales</taxon>
        <taxon>Ranunculaceae</taxon>
        <taxon>Thalictroideae</taxon>
        <taxon>Thalictrum</taxon>
    </lineage>
</organism>
<name>A0A7J6UZB1_THATH</name>
<evidence type="ECO:0000313" key="2">
    <source>
        <dbReference type="EMBL" id="KAF5178014.1"/>
    </source>
</evidence>
<feature type="compositionally biased region" description="Basic residues" evidence="1">
    <location>
        <begin position="128"/>
        <end position="137"/>
    </location>
</feature>
<dbReference type="AlphaFoldDB" id="A0A7J6UZB1"/>
<feature type="compositionally biased region" description="Low complexity" evidence="1">
    <location>
        <begin position="108"/>
        <end position="122"/>
    </location>
</feature>
<comment type="caution">
    <text evidence="2">The sequence shown here is derived from an EMBL/GenBank/DDBJ whole genome shotgun (WGS) entry which is preliminary data.</text>
</comment>
<feature type="region of interest" description="Disordered" evidence="1">
    <location>
        <begin position="75"/>
        <end position="137"/>
    </location>
</feature>